<reference evidence="1 2" key="1">
    <citation type="submission" date="2015-08" db="EMBL/GenBank/DDBJ databases">
        <title>Next Generation Sequencing and Analysis of the Genome of Puccinia sorghi L Schw, the Causal Agent of Maize Common Rust.</title>
        <authorList>
            <person name="Rochi L."/>
            <person name="Burguener G."/>
            <person name="Darino M."/>
            <person name="Turjanski A."/>
            <person name="Kreff E."/>
            <person name="Dieguez M.J."/>
            <person name="Sacco F."/>
        </authorList>
    </citation>
    <scope>NUCLEOTIDE SEQUENCE [LARGE SCALE GENOMIC DNA]</scope>
    <source>
        <strain evidence="1 2">RO10H11247</strain>
    </source>
</reference>
<sequence>FEKCLIVFEKIVCMPNSRNTPFLFTEKASKEFDALNKSFTTVPILAHFIFFFESPPSCSF</sequence>
<dbReference type="AlphaFoldDB" id="A0A0L6VQT5"/>
<dbReference type="Proteomes" id="UP000037035">
    <property type="component" value="Unassembled WGS sequence"/>
</dbReference>
<accession>A0A0L6VQT5</accession>
<proteinExistence type="predicted"/>
<protein>
    <submittedName>
        <fullName evidence="1">Uncharacterized protein</fullName>
    </submittedName>
</protein>
<comment type="caution">
    <text evidence="1">The sequence shown here is derived from an EMBL/GenBank/DDBJ whole genome shotgun (WGS) entry which is preliminary data.</text>
</comment>
<dbReference type="VEuPathDB" id="FungiDB:VP01_11916g2"/>
<evidence type="ECO:0000313" key="2">
    <source>
        <dbReference type="Proteomes" id="UP000037035"/>
    </source>
</evidence>
<feature type="non-terminal residue" evidence="1">
    <location>
        <position position="1"/>
    </location>
</feature>
<organism evidence="1 2">
    <name type="scientific">Puccinia sorghi</name>
    <dbReference type="NCBI Taxonomy" id="27349"/>
    <lineage>
        <taxon>Eukaryota</taxon>
        <taxon>Fungi</taxon>
        <taxon>Dikarya</taxon>
        <taxon>Basidiomycota</taxon>
        <taxon>Pucciniomycotina</taxon>
        <taxon>Pucciniomycetes</taxon>
        <taxon>Pucciniales</taxon>
        <taxon>Pucciniaceae</taxon>
        <taxon>Puccinia</taxon>
    </lineage>
</organism>
<evidence type="ECO:0000313" key="1">
    <source>
        <dbReference type="EMBL" id="KNZ63078.1"/>
    </source>
</evidence>
<gene>
    <name evidence="1" type="ORF">VP01_11916g2</name>
</gene>
<dbReference type="OrthoDB" id="3018369at2759"/>
<keyword evidence="2" id="KW-1185">Reference proteome</keyword>
<dbReference type="EMBL" id="LAVV01002128">
    <property type="protein sequence ID" value="KNZ63078.1"/>
    <property type="molecule type" value="Genomic_DNA"/>
</dbReference>
<name>A0A0L6VQT5_9BASI</name>